<keyword evidence="1" id="KW-0560">Oxidoreductase</keyword>
<keyword evidence="7" id="KW-1185">Reference proteome</keyword>
<dbReference type="SUPFAM" id="SSF55347">
    <property type="entry name" value="Glyceraldehyde-3-phosphate dehydrogenase-like, C-terminal domain"/>
    <property type="match status" value="1"/>
</dbReference>
<evidence type="ECO:0000256" key="3">
    <source>
        <dbReference type="SAM" id="MobiDB-lite"/>
    </source>
</evidence>
<dbReference type="Pfam" id="PF01408">
    <property type="entry name" value="GFO_IDH_MocA"/>
    <property type="match status" value="1"/>
</dbReference>
<name>A0A7J5BQU2_9MICO</name>
<feature type="region of interest" description="Disordered" evidence="3">
    <location>
        <begin position="210"/>
        <end position="232"/>
    </location>
</feature>
<evidence type="ECO:0000256" key="1">
    <source>
        <dbReference type="ARBA" id="ARBA00023002"/>
    </source>
</evidence>
<evidence type="ECO:0000313" key="6">
    <source>
        <dbReference type="EMBL" id="KAB1656678.1"/>
    </source>
</evidence>
<dbReference type="InterPro" id="IPR036291">
    <property type="entry name" value="NAD(P)-bd_dom_sf"/>
</dbReference>
<evidence type="ECO:0000259" key="5">
    <source>
        <dbReference type="Pfam" id="PF22725"/>
    </source>
</evidence>
<dbReference type="Gene3D" id="3.30.360.10">
    <property type="entry name" value="Dihydrodipicolinate Reductase, domain 2"/>
    <property type="match status" value="1"/>
</dbReference>
<dbReference type="GO" id="GO:0000166">
    <property type="term" value="F:nucleotide binding"/>
    <property type="evidence" value="ECO:0007669"/>
    <property type="project" value="InterPro"/>
</dbReference>
<sequence length="349" mass="37247">MAGLAHACGYRNATRPGELADLMVESAVVMDASATPAEDVRRRYGFAEATSDLARVLDGPTIDVVSVALPNVAHREVLDAIICSGQRVLTEKPLGLDHAEAELLARLAAEQDAVHAVGFSYRRIPALAELARVVAAGRLGGTHHFESSCDADHAASPECPFAWRFDRATSGGVPLIDLGVHAIDAIDFAVSPINEVLGADLRTHIAVRRDREGREREGTNDDVATAIPRTASAAPFSAPAELTLASNDGTAENRRTLDPVSRASGLCYEAAAATRDHRRVDRVAAHAARREHRVAAHPGRGRAPRAAAAAVARRSTNVARMKRAHGRIPIGIRPCARRPPRRHHRCGAS</sequence>
<dbReference type="Pfam" id="PF22725">
    <property type="entry name" value="GFO_IDH_MocA_C3"/>
    <property type="match status" value="1"/>
</dbReference>
<gene>
    <name evidence="6" type="ORF">F8O01_09825</name>
</gene>
<dbReference type="SUPFAM" id="SSF51735">
    <property type="entry name" value="NAD(P)-binding Rossmann-fold domains"/>
    <property type="match status" value="1"/>
</dbReference>
<protein>
    <submittedName>
        <fullName evidence="6">Gfo/Idh/MocA family oxidoreductase</fullName>
    </submittedName>
</protein>
<evidence type="ECO:0000256" key="2">
    <source>
        <dbReference type="ARBA" id="ARBA00023027"/>
    </source>
</evidence>
<dbReference type="InterPro" id="IPR000683">
    <property type="entry name" value="Gfo/Idh/MocA-like_OxRdtase_N"/>
</dbReference>
<comment type="caution">
    <text evidence="6">The sequence shown here is derived from an EMBL/GenBank/DDBJ whole genome shotgun (WGS) entry which is preliminary data.</text>
</comment>
<dbReference type="InterPro" id="IPR055170">
    <property type="entry name" value="GFO_IDH_MocA-like_dom"/>
</dbReference>
<accession>A0A7J5BQU2</accession>
<dbReference type="AlphaFoldDB" id="A0A7J5BQU2"/>
<reference evidence="6 7" key="1">
    <citation type="submission" date="2019-09" db="EMBL/GenBank/DDBJ databases">
        <title>Phylogeny of genus Pseudoclavibacter and closely related genus.</title>
        <authorList>
            <person name="Li Y."/>
        </authorList>
    </citation>
    <scope>NUCLEOTIDE SEQUENCE [LARGE SCALE GENOMIC DNA]</scope>
    <source>
        <strain evidence="6 7">DSM 23821</strain>
    </source>
</reference>
<dbReference type="InterPro" id="IPR050463">
    <property type="entry name" value="Gfo/Idh/MocA_oxidrdct_glycsds"/>
</dbReference>
<feature type="compositionally biased region" description="Basic and acidic residues" evidence="3">
    <location>
        <begin position="210"/>
        <end position="219"/>
    </location>
</feature>
<dbReference type="EMBL" id="WBJZ01000011">
    <property type="protein sequence ID" value="KAB1656678.1"/>
    <property type="molecule type" value="Genomic_DNA"/>
</dbReference>
<dbReference type="OrthoDB" id="9792085at2"/>
<organism evidence="6 7">
    <name type="scientific">Pseudoclavibacter chungangensis</name>
    <dbReference type="NCBI Taxonomy" id="587635"/>
    <lineage>
        <taxon>Bacteria</taxon>
        <taxon>Bacillati</taxon>
        <taxon>Actinomycetota</taxon>
        <taxon>Actinomycetes</taxon>
        <taxon>Micrococcales</taxon>
        <taxon>Microbacteriaceae</taxon>
        <taxon>Pseudoclavibacter</taxon>
    </lineage>
</organism>
<dbReference type="Gene3D" id="3.40.50.720">
    <property type="entry name" value="NAD(P)-binding Rossmann-like Domain"/>
    <property type="match status" value="1"/>
</dbReference>
<keyword evidence="2" id="KW-0520">NAD</keyword>
<dbReference type="PANTHER" id="PTHR43818:SF11">
    <property type="entry name" value="BCDNA.GH03377"/>
    <property type="match status" value="1"/>
</dbReference>
<dbReference type="PANTHER" id="PTHR43818">
    <property type="entry name" value="BCDNA.GH03377"/>
    <property type="match status" value="1"/>
</dbReference>
<feature type="domain" description="Gfo/Idh/MocA-like oxidoreductase N-terminal" evidence="4">
    <location>
        <begin position="25"/>
        <end position="119"/>
    </location>
</feature>
<evidence type="ECO:0000259" key="4">
    <source>
        <dbReference type="Pfam" id="PF01408"/>
    </source>
</evidence>
<dbReference type="Proteomes" id="UP000467240">
    <property type="component" value="Unassembled WGS sequence"/>
</dbReference>
<feature type="domain" description="GFO/IDH/MocA-like oxidoreductase" evidence="5">
    <location>
        <begin position="129"/>
        <end position="236"/>
    </location>
</feature>
<proteinExistence type="predicted"/>
<dbReference type="GO" id="GO:0016491">
    <property type="term" value="F:oxidoreductase activity"/>
    <property type="evidence" value="ECO:0007669"/>
    <property type="project" value="UniProtKB-KW"/>
</dbReference>
<evidence type="ECO:0000313" key="7">
    <source>
        <dbReference type="Proteomes" id="UP000467240"/>
    </source>
</evidence>